<protein>
    <submittedName>
        <fullName evidence="1">28774_t:CDS:1</fullName>
    </submittedName>
</protein>
<comment type="caution">
    <text evidence="1">The sequence shown here is derived from an EMBL/GenBank/DDBJ whole genome shotgun (WGS) entry which is preliminary data.</text>
</comment>
<keyword evidence="2" id="KW-1185">Reference proteome</keyword>
<dbReference type="EMBL" id="CAJVPY010013071">
    <property type="protein sequence ID" value="CAG8738324.1"/>
    <property type="molecule type" value="Genomic_DNA"/>
</dbReference>
<dbReference type="Proteomes" id="UP000789405">
    <property type="component" value="Unassembled WGS sequence"/>
</dbReference>
<evidence type="ECO:0000313" key="2">
    <source>
        <dbReference type="Proteomes" id="UP000789405"/>
    </source>
</evidence>
<proteinExistence type="predicted"/>
<gene>
    <name evidence="1" type="ORF">DERYTH_LOCUS15768</name>
</gene>
<sequence length="65" mass="7887">MCQIIKQKLNRLDKAIVDREIAKDTKIEQMIQDLNWRLEQINKTYSYTQGLTEKEIKEYLESIQR</sequence>
<name>A0A9N9IKB0_9GLOM</name>
<evidence type="ECO:0000313" key="1">
    <source>
        <dbReference type="EMBL" id="CAG8738324.1"/>
    </source>
</evidence>
<reference evidence="1" key="1">
    <citation type="submission" date="2021-06" db="EMBL/GenBank/DDBJ databases">
        <authorList>
            <person name="Kallberg Y."/>
            <person name="Tangrot J."/>
            <person name="Rosling A."/>
        </authorList>
    </citation>
    <scope>NUCLEOTIDE SEQUENCE</scope>
    <source>
        <strain evidence="1">MA453B</strain>
    </source>
</reference>
<organism evidence="1 2">
    <name type="scientific">Dentiscutata erythropus</name>
    <dbReference type="NCBI Taxonomy" id="1348616"/>
    <lineage>
        <taxon>Eukaryota</taxon>
        <taxon>Fungi</taxon>
        <taxon>Fungi incertae sedis</taxon>
        <taxon>Mucoromycota</taxon>
        <taxon>Glomeromycotina</taxon>
        <taxon>Glomeromycetes</taxon>
        <taxon>Diversisporales</taxon>
        <taxon>Gigasporaceae</taxon>
        <taxon>Dentiscutata</taxon>
    </lineage>
</organism>
<feature type="non-terminal residue" evidence="1">
    <location>
        <position position="65"/>
    </location>
</feature>
<dbReference type="AlphaFoldDB" id="A0A9N9IKB0"/>
<accession>A0A9N9IKB0</accession>